<dbReference type="PROSITE" id="PS50110">
    <property type="entry name" value="RESPONSE_REGULATORY"/>
    <property type="match status" value="1"/>
</dbReference>
<dbReference type="InterPro" id="IPR036890">
    <property type="entry name" value="HATPase_C_sf"/>
</dbReference>
<evidence type="ECO:0000256" key="8">
    <source>
        <dbReference type="ARBA" id="ARBA00023012"/>
    </source>
</evidence>
<evidence type="ECO:0000313" key="15">
    <source>
        <dbReference type="Proteomes" id="UP001228636"/>
    </source>
</evidence>
<dbReference type="Pfam" id="PF02518">
    <property type="entry name" value="HATPase_c"/>
    <property type="match status" value="1"/>
</dbReference>
<feature type="transmembrane region" description="Helical" evidence="10">
    <location>
        <begin position="98"/>
        <end position="120"/>
    </location>
</feature>
<dbReference type="SUPFAM" id="SSF52172">
    <property type="entry name" value="CheY-like"/>
    <property type="match status" value="1"/>
</dbReference>
<proteinExistence type="predicted"/>
<keyword evidence="6" id="KW-0418">Kinase</keyword>
<organism evidence="14 15">
    <name type="scientific">Polaribacter sejongensis</name>
    <dbReference type="NCBI Taxonomy" id="985043"/>
    <lineage>
        <taxon>Bacteria</taxon>
        <taxon>Pseudomonadati</taxon>
        <taxon>Bacteroidota</taxon>
        <taxon>Flavobacteriia</taxon>
        <taxon>Flavobacteriales</taxon>
        <taxon>Flavobacteriaceae</taxon>
    </lineage>
</organism>
<feature type="transmembrane region" description="Helical" evidence="10">
    <location>
        <begin position="25"/>
        <end position="49"/>
    </location>
</feature>
<feature type="domain" description="HTH araC/xylS-type" evidence="11">
    <location>
        <begin position="625"/>
        <end position="717"/>
    </location>
</feature>
<comment type="caution">
    <text evidence="14">The sequence shown here is derived from an EMBL/GenBank/DDBJ whole genome shotgun (WGS) entry which is preliminary data.</text>
</comment>
<evidence type="ECO:0000256" key="9">
    <source>
        <dbReference type="PROSITE-ProRule" id="PRU00169"/>
    </source>
</evidence>
<dbReference type="Proteomes" id="UP001228636">
    <property type="component" value="Unassembled WGS sequence"/>
</dbReference>
<dbReference type="GO" id="GO:0003700">
    <property type="term" value="F:DNA-binding transcription factor activity"/>
    <property type="evidence" value="ECO:0007669"/>
    <property type="project" value="InterPro"/>
</dbReference>
<dbReference type="FunFam" id="1.10.287.130:FF:000001">
    <property type="entry name" value="Two-component sensor histidine kinase"/>
    <property type="match status" value="1"/>
</dbReference>
<dbReference type="SMART" id="SM00448">
    <property type="entry name" value="REC"/>
    <property type="match status" value="1"/>
</dbReference>
<dbReference type="AlphaFoldDB" id="A0AAJ1QZ35"/>
<dbReference type="EC" id="2.7.13.3" evidence="2"/>
<accession>A0AAJ1QZ35</accession>
<evidence type="ECO:0000313" key="14">
    <source>
        <dbReference type="EMBL" id="MDN3620568.1"/>
    </source>
</evidence>
<dbReference type="InterPro" id="IPR004358">
    <property type="entry name" value="Sig_transdc_His_kin-like_C"/>
</dbReference>
<dbReference type="PROSITE" id="PS01124">
    <property type="entry name" value="HTH_ARAC_FAMILY_2"/>
    <property type="match status" value="1"/>
</dbReference>
<dbReference type="RefSeq" id="WP_261972394.1">
    <property type="nucleotide sequence ID" value="NZ_CP103460.1"/>
</dbReference>
<dbReference type="EMBL" id="JAUFQH010000012">
    <property type="protein sequence ID" value="MDN3620568.1"/>
    <property type="molecule type" value="Genomic_DNA"/>
</dbReference>
<keyword evidence="10" id="KW-0472">Membrane</keyword>
<keyword evidence="8" id="KW-0902">Two-component regulatory system</keyword>
<evidence type="ECO:0000256" key="10">
    <source>
        <dbReference type="SAM" id="Phobius"/>
    </source>
</evidence>
<keyword evidence="10" id="KW-0812">Transmembrane</keyword>
<dbReference type="GO" id="GO:0000155">
    <property type="term" value="F:phosphorelay sensor kinase activity"/>
    <property type="evidence" value="ECO:0007669"/>
    <property type="project" value="InterPro"/>
</dbReference>
<keyword evidence="4" id="KW-0808">Transferase</keyword>
<evidence type="ECO:0000259" key="12">
    <source>
        <dbReference type="PROSITE" id="PS50109"/>
    </source>
</evidence>
<keyword evidence="10" id="KW-1133">Transmembrane helix</keyword>
<dbReference type="GO" id="GO:0043565">
    <property type="term" value="F:sequence-specific DNA binding"/>
    <property type="evidence" value="ECO:0007669"/>
    <property type="project" value="InterPro"/>
</dbReference>
<keyword evidence="5" id="KW-0547">Nucleotide-binding</keyword>
<dbReference type="SMART" id="SM00342">
    <property type="entry name" value="HTH_ARAC"/>
    <property type="match status" value="1"/>
</dbReference>
<feature type="domain" description="Histidine kinase" evidence="12">
    <location>
        <begin position="235"/>
        <end position="451"/>
    </location>
</feature>
<evidence type="ECO:0000256" key="6">
    <source>
        <dbReference type="ARBA" id="ARBA00022777"/>
    </source>
</evidence>
<dbReference type="SUPFAM" id="SSF55874">
    <property type="entry name" value="ATPase domain of HSP90 chaperone/DNA topoisomerase II/histidine kinase"/>
    <property type="match status" value="1"/>
</dbReference>
<dbReference type="PROSITE" id="PS50109">
    <property type="entry name" value="HIS_KIN"/>
    <property type="match status" value="1"/>
</dbReference>
<dbReference type="CDD" id="cd00156">
    <property type="entry name" value="REC"/>
    <property type="match status" value="1"/>
</dbReference>
<dbReference type="CDD" id="cd00082">
    <property type="entry name" value="HisKA"/>
    <property type="match status" value="1"/>
</dbReference>
<dbReference type="Gene3D" id="1.10.287.130">
    <property type="match status" value="1"/>
</dbReference>
<evidence type="ECO:0000256" key="4">
    <source>
        <dbReference type="ARBA" id="ARBA00022679"/>
    </source>
</evidence>
<evidence type="ECO:0000259" key="13">
    <source>
        <dbReference type="PROSITE" id="PS50110"/>
    </source>
</evidence>
<dbReference type="InterPro" id="IPR001789">
    <property type="entry name" value="Sig_transdc_resp-reg_receiver"/>
</dbReference>
<dbReference type="Pfam" id="PF00512">
    <property type="entry name" value="HisKA"/>
    <property type="match status" value="1"/>
</dbReference>
<evidence type="ECO:0000256" key="1">
    <source>
        <dbReference type="ARBA" id="ARBA00000085"/>
    </source>
</evidence>
<dbReference type="InterPro" id="IPR018060">
    <property type="entry name" value="HTH_AraC"/>
</dbReference>
<dbReference type="Pfam" id="PF12833">
    <property type="entry name" value="HTH_18"/>
    <property type="match status" value="1"/>
</dbReference>
<gene>
    <name evidence="14" type="ORF">QWY81_13975</name>
</gene>
<dbReference type="GO" id="GO:0005524">
    <property type="term" value="F:ATP binding"/>
    <property type="evidence" value="ECO:0007669"/>
    <property type="project" value="UniProtKB-KW"/>
</dbReference>
<dbReference type="InterPro" id="IPR036097">
    <property type="entry name" value="HisK_dim/P_sf"/>
</dbReference>
<feature type="domain" description="Response regulatory" evidence="13">
    <location>
        <begin position="483"/>
        <end position="595"/>
    </location>
</feature>
<dbReference type="Gene3D" id="3.30.565.10">
    <property type="entry name" value="Histidine kinase-like ATPase, C-terminal domain"/>
    <property type="match status" value="1"/>
</dbReference>
<dbReference type="PRINTS" id="PR00344">
    <property type="entry name" value="BCTRLSENSOR"/>
</dbReference>
<feature type="transmembrane region" description="Helical" evidence="10">
    <location>
        <begin position="61"/>
        <end position="86"/>
    </location>
</feature>
<protein>
    <recommendedName>
        <fullName evidence="2">histidine kinase</fullName>
        <ecNumber evidence="2">2.7.13.3</ecNumber>
    </recommendedName>
</protein>
<name>A0AAJ1QZ35_9FLAO</name>
<evidence type="ECO:0000256" key="3">
    <source>
        <dbReference type="ARBA" id="ARBA00022553"/>
    </source>
</evidence>
<dbReference type="InterPro" id="IPR011006">
    <property type="entry name" value="CheY-like_superfamily"/>
</dbReference>
<evidence type="ECO:0000256" key="5">
    <source>
        <dbReference type="ARBA" id="ARBA00022741"/>
    </source>
</evidence>
<evidence type="ECO:0000256" key="2">
    <source>
        <dbReference type="ARBA" id="ARBA00012438"/>
    </source>
</evidence>
<dbReference type="InterPro" id="IPR003661">
    <property type="entry name" value="HisK_dim/P_dom"/>
</dbReference>
<keyword evidence="3 9" id="KW-0597">Phosphoprotein</keyword>
<sequence length="717" mass="82523">MKEKYESLLNLGIQKRHTNSLNKRIRLLNTFCVIWGIVVLIFVSLELIVSIALEVINHKTITFAFIDIRFFFTHFFILISLILILFLNKNLHFKWGRFYFLSVFVIANSYASLIISPGHYVEYYFVLLSPIVSTLYTKKSSSYLALIIGFLIFLTPYYIYVVYPTEYVDRLIILESACIFLVVHLLVNYFKSNNLVYEKLLALERDKVLSDKFILEKQEAELRELSEFKSHFFVNLSHEIRTPLTLIQGYTNQLTFKESDKENKEKTTVIKEQCQQMQDIINSIMDLSKMESDQFELIRIPVDVNSFLEKYFTNFQSLFAKKNIDFTFNNNTLKTNILIDKNLFSKAISNLLSNALKFTPINGSVAINTSFNNDDGITINVIDSGIGIHKEERENVFKRFYQVKNDITKSQGSGIGLAFTKSIVNAHHFSIDVKSSIGKGSCFSISIPKNYVSSAIHQPKVEPQNTFSTIEQTKPTFINKKQNILVVDDHEQMRIYLKKVLKNYNVTEAEDGKDALSILQNNSFDLILTDYMMPVMDGETLVKELKKQQNKTPIIVLTARTDQQGKLSMLRLGIDGYLHKPFMEEELLINIKNGIALYKNVKDFDKETSPEELKNLNEYADKFNTKITTYINQNINSPLLSVDAIAEYMAVSRSTLNRKVKSILGQTVNQLIQEARLEKARNLRAENPLASKKQIAEAVGITNTTYLFDKLKERYGI</sequence>
<feature type="modified residue" description="4-aspartylphosphate" evidence="9">
    <location>
        <position position="530"/>
    </location>
</feature>
<dbReference type="FunFam" id="3.30.565.10:FF:000037">
    <property type="entry name" value="Hybrid sensor histidine kinase/response regulator"/>
    <property type="match status" value="1"/>
</dbReference>
<keyword evidence="7" id="KW-0067">ATP-binding</keyword>
<dbReference type="SMART" id="SM00387">
    <property type="entry name" value="HATPase_c"/>
    <property type="match status" value="1"/>
</dbReference>
<dbReference type="Gene3D" id="1.10.10.60">
    <property type="entry name" value="Homeodomain-like"/>
    <property type="match status" value="1"/>
</dbReference>
<dbReference type="PANTHER" id="PTHR43547:SF2">
    <property type="entry name" value="HYBRID SIGNAL TRANSDUCTION HISTIDINE KINASE C"/>
    <property type="match status" value="1"/>
</dbReference>
<dbReference type="InterPro" id="IPR003594">
    <property type="entry name" value="HATPase_dom"/>
</dbReference>
<feature type="transmembrane region" description="Helical" evidence="10">
    <location>
        <begin position="140"/>
        <end position="159"/>
    </location>
</feature>
<comment type="catalytic activity">
    <reaction evidence="1">
        <text>ATP + protein L-histidine = ADP + protein N-phospho-L-histidine.</text>
        <dbReference type="EC" id="2.7.13.3"/>
    </reaction>
</comment>
<evidence type="ECO:0000259" key="11">
    <source>
        <dbReference type="PROSITE" id="PS01124"/>
    </source>
</evidence>
<dbReference type="PANTHER" id="PTHR43547">
    <property type="entry name" value="TWO-COMPONENT HISTIDINE KINASE"/>
    <property type="match status" value="1"/>
</dbReference>
<feature type="transmembrane region" description="Helical" evidence="10">
    <location>
        <begin position="171"/>
        <end position="190"/>
    </location>
</feature>
<dbReference type="Pfam" id="PF00072">
    <property type="entry name" value="Response_reg"/>
    <property type="match status" value="1"/>
</dbReference>
<dbReference type="Gene3D" id="3.40.50.2300">
    <property type="match status" value="1"/>
</dbReference>
<dbReference type="SUPFAM" id="SSF47384">
    <property type="entry name" value="Homodimeric domain of signal transducing histidine kinase"/>
    <property type="match status" value="1"/>
</dbReference>
<dbReference type="SMART" id="SM00388">
    <property type="entry name" value="HisKA"/>
    <property type="match status" value="1"/>
</dbReference>
<dbReference type="InterPro" id="IPR005467">
    <property type="entry name" value="His_kinase_dom"/>
</dbReference>
<evidence type="ECO:0000256" key="7">
    <source>
        <dbReference type="ARBA" id="ARBA00022840"/>
    </source>
</evidence>
<reference evidence="14 15" key="1">
    <citation type="journal article" date="2014" name="Int. J. Syst. Evol. Microbiol.">
        <title>Complete genome sequence of Corynebacterium casei LMG S-19264T (=DSM 44701T), isolated from a smear-ripened cheese.</title>
        <authorList>
            <consortium name="US DOE Joint Genome Institute (JGI-PGF)"/>
            <person name="Walter F."/>
            <person name="Albersmeier A."/>
            <person name="Kalinowski J."/>
            <person name="Ruckert C."/>
        </authorList>
    </citation>
    <scope>NUCLEOTIDE SEQUENCE [LARGE SCALE GENOMIC DNA]</scope>
    <source>
        <strain evidence="14 15">CECT 8670</strain>
    </source>
</reference>